<dbReference type="SUPFAM" id="SSF101874">
    <property type="entry name" value="YceI-like"/>
    <property type="match status" value="1"/>
</dbReference>
<dbReference type="InterPro" id="IPR036761">
    <property type="entry name" value="TTHA0802/YceI-like_sf"/>
</dbReference>
<reference evidence="4" key="1">
    <citation type="journal article" date="2019" name="Int. J. Syst. Evol. Microbiol.">
        <title>The Global Catalogue of Microorganisms (GCM) 10K type strain sequencing project: providing services to taxonomists for standard genome sequencing and annotation.</title>
        <authorList>
            <consortium name="The Broad Institute Genomics Platform"/>
            <consortium name="The Broad Institute Genome Sequencing Center for Infectious Disease"/>
            <person name="Wu L."/>
            <person name="Ma J."/>
        </authorList>
    </citation>
    <scope>NUCLEOTIDE SEQUENCE [LARGE SCALE GENOMIC DNA]</scope>
    <source>
        <strain evidence="4">JCM 16961</strain>
    </source>
</reference>
<sequence length="181" mass="19154">MAIAADITAGTWTIDNSHSEVGFSVRHAGISKVRGRFSDVEGTLVVGQDIADSTLEAVVQIASVDTGDANRDGHLKGEDFFDAEKFPTMTFTGKDLQGSGSEFTLVGDLTIRGNTQPVELDVEFHGTAVDPFGITRAGFEATTVISRKEFGLTWNAALEAGGVLVGDKVTITLDLSFVKAD</sequence>
<dbReference type="EMBL" id="BAABCJ010000002">
    <property type="protein sequence ID" value="GAA3703244.1"/>
    <property type="molecule type" value="Genomic_DNA"/>
</dbReference>
<gene>
    <name evidence="3" type="ORF">GCM10022377_16070</name>
</gene>
<dbReference type="Proteomes" id="UP001501536">
    <property type="component" value="Unassembled WGS sequence"/>
</dbReference>
<dbReference type="PANTHER" id="PTHR34406">
    <property type="entry name" value="PROTEIN YCEI"/>
    <property type="match status" value="1"/>
</dbReference>
<dbReference type="InterPro" id="IPR007372">
    <property type="entry name" value="Lipid/polyisoprenoid-bd_YceI"/>
</dbReference>
<accession>A0ABP7DE37</accession>
<dbReference type="SMART" id="SM00867">
    <property type="entry name" value="YceI"/>
    <property type="match status" value="1"/>
</dbReference>
<dbReference type="Pfam" id="PF04264">
    <property type="entry name" value="YceI"/>
    <property type="match status" value="1"/>
</dbReference>
<comment type="caution">
    <text evidence="3">The sequence shown here is derived from an EMBL/GenBank/DDBJ whole genome shotgun (WGS) entry which is preliminary data.</text>
</comment>
<dbReference type="RefSeq" id="WP_344882626.1">
    <property type="nucleotide sequence ID" value="NZ_BAABCJ010000002.1"/>
</dbReference>
<evidence type="ECO:0000256" key="1">
    <source>
        <dbReference type="ARBA" id="ARBA00008812"/>
    </source>
</evidence>
<protein>
    <submittedName>
        <fullName evidence="3">YceI family protein</fullName>
    </submittedName>
</protein>
<dbReference type="PANTHER" id="PTHR34406:SF1">
    <property type="entry name" value="PROTEIN YCEI"/>
    <property type="match status" value="1"/>
</dbReference>
<name>A0ABP7DE37_9MICC</name>
<comment type="similarity">
    <text evidence="1">Belongs to the UPF0312 family.</text>
</comment>
<organism evidence="3 4">
    <name type="scientific">Zhihengliuella alba</name>
    <dbReference type="NCBI Taxonomy" id="547018"/>
    <lineage>
        <taxon>Bacteria</taxon>
        <taxon>Bacillati</taxon>
        <taxon>Actinomycetota</taxon>
        <taxon>Actinomycetes</taxon>
        <taxon>Micrococcales</taxon>
        <taxon>Micrococcaceae</taxon>
        <taxon>Zhihengliuella</taxon>
    </lineage>
</organism>
<proteinExistence type="inferred from homology"/>
<dbReference type="Gene3D" id="2.40.128.110">
    <property type="entry name" value="Lipid/polyisoprenoid-binding, YceI-like"/>
    <property type="match status" value="1"/>
</dbReference>
<evidence type="ECO:0000313" key="3">
    <source>
        <dbReference type="EMBL" id="GAA3703244.1"/>
    </source>
</evidence>
<evidence type="ECO:0000259" key="2">
    <source>
        <dbReference type="SMART" id="SM00867"/>
    </source>
</evidence>
<evidence type="ECO:0000313" key="4">
    <source>
        <dbReference type="Proteomes" id="UP001501536"/>
    </source>
</evidence>
<keyword evidence="4" id="KW-1185">Reference proteome</keyword>
<feature type="domain" description="Lipid/polyisoprenoid-binding YceI-like" evidence="2">
    <location>
        <begin position="11"/>
        <end position="178"/>
    </location>
</feature>